<proteinExistence type="predicted"/>
<evidence type="ECO:0000313" key="2">
    <source>
        <dbReference type="EMBL" id="CCE90358.1"/>
    </source>
</evidence>
<accession>G8ZP14</accession>
<dbReference type="SUPFAM" id="SSF53474">
    <property type="entry name" value="alpha/beta-Hydrolases"/>
    <property type="match status" value="1"/>
</dbReference>
<dbReference type="PANTHER" id="PTHR43194">
    <property type="entry name" value="HYDROLASE ALPHA/BETA FOLD FAMILY"/>
    <property type="match status" value="1"/>
</dbReference>
<dbReference type="FunCoup" id="G8ZP14">
    <property type="interactions" value="52"/>
</dbReference>
<dbReference type="STRING" id="1076872.G8ZP14"/>
<dbReference type="MEROPS" id="S33.022"/>
<gene>
    <name evidence="2" type="primary">TDEL0B02290</name>
    <name evidence="2" type="ORF">TDEL_0B02290</name>
</gene>
<name>G8ZP14_TORDE</name>
<dbReference type="EMBL" id="HE616743">
    <property type="protein sequence ID" value="CCE90358.1"/>
    <property type="molecule type" value="Genomic_DNA"/>
</dbReference>
<dbReference type="AlphaFoldDB" id="G8ZP14"/>
<dbReference type="KEGG" id="tdl:TDEL_0B02290"/>
<dbReference type="HOGENOM" id="CLU_061432_0_0_1"/>
<dbReference type="Gene3D" id="3.40.50.1820">
    <property type="entry name" value="alpha/beta hydrolase"/>
    <property type="match status" value="1"/>
</dbReference>
<dbReference type="InterPro" id="IPR000073">
    <property type="entry name" value="AB_hydrolase_1"/>
</dbReference>
<sequence>MEKLINSKYKRESKIINAAHPRTFRDSTLVPDKDVLQVVYDVYSLIEADSSPSVPRVNLLFLHGSGMSRCIWEYYVAHLADCRLNWRIGKIVLMDQVTHGDSAVLNADKLGVNYDWVDGARDACKVAQNEFLDGVPAYNVVIGHSMGGFQALSCGILVPNLFQLILPIEPVALMYNAKGSNNEYTTIPKKFFKALSGKTKDHFNSESEYITFMRKGSFFPRVHSEILSRIIDFERIYLPGGEIKTKMEQRQNLLCYLTLFPGAKWLLGSLKFMKAPVVSIEGGISKWCPKENQETLERLIPNYTRDKIPDGDHLLNIEMPDETLARILCHISRFIASQPPKDSTMDLNMDQRRGRFANEYALYCDLRVQDRPLELSKF</sequence>
<keyword evidence="3" id="KW-1185">Reference proteome</keyword>
<evidence type="ECO:0000313" key="3">
    <source>
        <dbReference type="Proteomes" id="UP000005627"/>
    </source>
</evidence>
<dbReference type="InterPro" id="IPR029058">
    <property type="entry name" value="AB_hydrolase_fold"/>
</dbReference>
<evidence type="ECO:0000259" key="1">
    <source>
        <dbReference type="Pfam" id="PF12697"/>
    </source>
</evidence>
<dbReference type="GeneID" id="11504279"/>
<dbReference type="GO" id="GO:0005782">
    <property type="term" value="C:peroxisomal matrix"/>
    <property type="evidence" value="ECO:0007669"/>
    <property type="project" value="EnsemblFungi"/>
</dbReference>
<dbReference type="InterPro" id="IPR050228">
    <property type="entry name" value="Carboxylesterase_BioH"/>
</dbReference>
<dbReference type="GO" id="GO:0004806">
    <property type="term" value="F:triacylglycerol lipase activity"/>
    <property type="evidence" value="ECO:0007669"/>
    <property type="project" value="EnsemblFungi"/>
</dbReference>
<dbReference type="Proteomes" id="UP000005627">
    <property type="component" value="Chromosome 2"/>
</dbReference>
<dbReference type="InParanoid" id="G8ZP14"/>
<dbReference type="GO" id="GO:0019433">
    <property type="term" value="P:triglyceride catabolic process"/>
    <property type="evidence" value="ECO:0007669"/>
    <property type="project" value="EnsemblFungi"/>
</dbReference>
<reference evidence="2 3" key="1">
    <citation type="journal article" date="2011" name="Proc. Natl. Acad. Sci. U.S.A.">
        <title>Evolutionary erosion of yeast sex chromosomes by mating-type switching accidents.</title>
        <authorList>
            <person name="Gordon J.L."/>
            <person name="Armisen D."/>
            <person name="Proux-Wera E."/>
            <person name="Oheigeartaigh S.S."/>
            <person name="Byrne K.P."/>
            <person name="Wolfe K.H."/>
        </authorList>
    </citation>
    <scope>NUCLEOTIDE SEQUENCE [LARGE SCALE GENOMIC DNA]</scope>
    <source>
        <strain evidence="3">ATCC 10662 / CBS 1146 / NBRC 0425 / NCYC 2629 / NRRL Y-866</strain>
    </source>
</reference>
<feature type="domain" description="AB hydrolase-1" evidence="1">
    <location>
        <begin position="59"/>
        <end position="325"/>
    </location>
</feature>
<dbReference type="Pfam" id="PF12697">
    <property type="entry name" value="Abhydrolase_6"/>
    <property type="match status" value="1"/>
</dbReference>
<dbReference type="PANTHER" id="PTHR43194:SF2">
    <property type="entry name" value="PEROXISOMAL MEMBRANE PROTEIN LPX1"/>
    <property type="match status" value="1"/>
</dbReference>
<dbReference type="OrthoDB" id="94039at2759"/>
<protein>
    <recommendedName>
        <fullName evidence="1">AB hydrolase-1 domain-containing protein</fullName>
    </recommendedName>
</protein>
<organism evidence="2 3">
    <name type="scientific">Torulaspora delbrueckii</name>
    <name type="common">Yeast</name>
    <name type="synonym">Candida colliculosa</name>
    <dbReference type="NCBI Taxonomy" id="4950"/>
    <lineage>
        <taxon>Eukaryota</taxon>
        <taxon>Fungi</taxon>
        <taxon>Dikarya</taxon>
        <taxon>Ascomycota</taxon>
        <taxon>Saccharomycotina</taxon>
        <taxon>Saccharomycetes</taxon>
        <taxon>Saccharomycetales</taxon>
        <taxon>Saccharomycetaceae</taxon>
        <taxon>Torulaspora</taxon>
    </lineage>
</organism>
<dbReference type="eggNOG" id="ENOG502QT3R">
    <property type="taxonomic scope" value="Eukaryota"/>
</dbReference>
<dbReference type="RefSeq" id="XP_003679569.1">
    <property type="nucleotide sequence ID" value="XM_003679521.1"/>
</dbReference>